<dbReference type="PANTHER" id="PTHR43048:SF6">
    <property type="entry name" value="BLR8189 PROTEIN"/>
    <property type="match status" value="1"/>
</dbReference>
<dbReference type="InterPro" id="IPR037523">
    <property type="entry name" value="VOC_core"/>
</dbReference>
<proteinExistence type="predicted"/>
<accession>A0ABT4LMF3</accession>
<organism evidence="3 4">
    <name type="scientific">Kiloniella laminariae</name>
    <dbReference type="NCBI Taxonomy" id="454162"/>
    <lineage>
        <taxon>Bacteria</taxon>
        <taxon>Pseudomonadati</taxon>
        <taxon>Pseudomonadota</taxon>
        <taxon>Alphaproteobacteria</taxon>
        <taxon>Rhodospirillales</taxon>
        <taxon>Kiloniellaceae</taxon>
        <taxon>Kiloniella</taxon>
    </lineage>
</organism>
<dbReference type="Pfam" id="PF13669">
    <property type="entry name" value="Glyoxalase_4"/>
    <property type="match status" value="1"/>
</dbReference>
<name>A0ABT4LMF3_9PROT</name>
<evidence type="ECO:0000259" key="2">
    <source>
        <dbReference type="PROSITE" id="PS51819"/>
    </source>
</evidence>
<gene>
    <name evidence="3" type="ORF">O4H49_16095</name>
</gene>
<dbReference type="PROSITE" id="PS51819">
    <property type="entry name" value="VOC"/>
    <property type="match status" value="1"/>
</dbReference>
<dbReference type="InterPro" id="IPR029068">
    <property type="entry name" value="Glyas_Bleomycin-R_OHBP_Dase"/>
</dbReference>
<reference evidence="3" key="1">
    <citation type="submission" date="2022-12" db="EMBL/GenBank/DDBJ databases">
        <title>Bacterial isolates from different developmental stages of Nematostella vectensis.</title>
        <authorList>
            <person name="Fraune S."/>
        </authorList>
    </citation>
    <scope>NUCLEOTIDE SEQUENCE</scope>
    <source>
        <strain evidence="3">G21630-S1</strain>
    </source>
</reference>
<evidence type="ECO:0000313" key="4">
    <source>
        <dbReference type="Proteomes" id="UP001069802"/>
    </source>
</evidence>
<dbReference type="EMBL" id="JAPWGY010000006">
    <property type="protein sequence ID" value="MCZ4282308.1"/>
    <property type="molecule type" value="Genomic_DNA"/>
</dbReference>
<dbReference type="PANTHER" id="PTHR43048">
    <property type="entry name" value="METHYLMALONYL-COA EPIMERASE"/>
    <property type="match status" value="1"/>
</dbReference>
<keyword evidence="4" id="KW-1185">Reference proteome</keyword>
<protein>
    <submittedName>
        <fullName evidence="3">VOC family protein</fullName>
    </submittedName>
</protein>
<evidence type="ECO:0000256" key="1">
    <source>
        <dbReference type="ARBA" id="ARBA00022723"/>
    </source>
</evidence>
<dbReference type="Proteomes" id="UP001069802">
    <property type="component" value="Unassembled WGS sequence"/>
</dbReference>
<dbReference type="Gene3D" id="3.10.180.10">
    <property type="entry name" value="2,3-Dihydroxybiphenyl 1,2-Dioxygenase, domain 1"/>
    <property type="match status" value="1"/>
</dbReference>
<dbReference type="InterPro" id="IPR051785">
    <property type="entry name" value="MMCE/EMCE_epimerase"/>
</dbReference>
<comment type="caution">
    <text evidence="3">The sequence shown here is derived from an EMBL/GenBank/DDBJ whole genome shotgun (WGS) entry which is preliminary data.</text>
</comment>
<keyword evidence="1" id="KW-0479">Metal-binding</keyword>
<evidence type="ECO:0000313" key="3">
    <source>
        <dbReference type="EMBL" id="MCZ4282308.1"/>
    </source>
</evidence>
<dbReference type="SUPFAM" id="SSF54593">
    <property type="entry name" value="Glyoxalase/Bleomycin resistance protein/Dihydroxybiphenyl dioxygenase"/>
    <property type="match status" value="1"/>
</dbReference>
<dbReference type="RefSeq" id="WP_269424457.1">
    <property type="nucleotide sequence ID" value="NZ_JAPWGY010000006.1"/>
</dbReference>
<feature type="domain" description="VOC" evidence="2">
    <location>
        <begin position="29"/>
        <end position="174"/>
    </location>
</feature>
<sequence>MSGVIRLFLLMVVVMFQPVFSAHAGGVRGMEHVGITVPDLQEAKEFFTEKLGCQEAFQLGPFADPEGSWMSQNVGTHDKATLKISALKCGNATNVELFEFASPDQVANWPKREDYGATSLGFYVDDLKSFVDELKSKNVEVLGDIKLVDQGPIAGRSWVYAKAPWGMLIFLMSEPEGIAYEKQPDALHLFSPRDLPE</sequence>